<dbReference type="Proteomes" id="UP000501063">
    <property type="component" value="Chromosome"/>
</dbReference>
<feature type="region of interest" description="Disordered" evidence="1">
    <location>
        <begin position="285"/>
        <end position="321"/>
    </location>
</feature>
<proteinExistence type="predicted"/>
<organism evidence="2 3">
    <name type="scientific">Pseudomonas nitroreducens</name>
    <dbReference type="NCBI Taxonomy" id="46680"/>
    <lineage>
        <taxon>Bacteria</taxon>
        <taxon>Pseudomonadati</taxon>
        <taxon>Pseudomonadota</taxon>
        <taxon>Gammaproteobacteria</taxon>
        <taxon>Pseudomonadales</taxon>
        <taxon>Pseudomonadaceae</taxon>
        <taxon>Pseudomonas</taxon>
    </lineage>
</organism>
<dbReference type="KEGG" id="pnt:G5B91_25700"/>
<evidence type="ECO:0000313" key="2">
    <source>
        <dbReference type="EMBL" id="QIE89474.1"/>
    </source>
</evidence>
<name>A0A6G6J2K5_PSENT</name>
<evidence type="ECO:0000256" key="1">
    <source>
        <dbReference type="SAM" id="MobiDB-lite"/>
    </source>
</evidence>
<protein>
    <submittedName>
        <fullName evidence="2">Uncharacterized protein</fullName>
    </submittedName>
</protein>
<feature type="region of interest" description="Disordered" evidence="1">
    <location>
        <begin position="148"/>
        <end position="212"/>
    </location>
</feature>
<dbReference type="AlphaFoldDB" id="A0A6G6J2K5"/>
<evidence type="ECO:0000313" key="3">
    <source>
        <dbReference type="Proteomes" id="UP000501063"/>
    </source>
</evidence>
<gene>
    <name evidence="2" type="ORF">G5B91_25700</name>
</gene>
<sequence>MARSRNIKPSFFKNEDLADLPPFDRLLFIGLWCLADREGRLEDRPRRIKIELFPGDTYDVEIGLGNLEGKGFIERYEVFGFSVISLPKFTRHQSPHSTEKDSELPDCNGYLTVNERQRGKVLPGKQRYVHAETGFTLEANNGEVTVKAQEQPEPPTVDAPTHNALIPDSLIPDSLIPDYLNPEEEQKPLGASAEAPASDQGGQQAGKPAKYSDDFESFWREYPKRDRSASKPDAWKAWGARLKEGVSPQDLIRAAANYRTDQFAKGKVGTEFVKLPATFLGKGEHWKPYSGPQPEAQAAAQQSAVLSVPTHSQEMYPDDKF</sequence>
<accession>A0A6G6J2K5</accession>
<dbReference type="RefSeq" id="WP_024762911.1">
    <property type="nucleotide sequence ID" value="NZ_CP049140.1"/>
</dbReference>
<dbReference type="EMBL" id="CP049140">
    <property type="protein sequence ID" value="QIE89474.1"/>
    <property type="molecule type" value="Genomic_DNA"/>
</dbReference>
<reference evidence="2 3" key="1">
    <citation type="submission" date="2020-02" db="EMBL/GenBank/DDBJ databases">
        <title>Integrative conjugative elements (ICEs) and plasmids drive adaptation of Pseudomonas nitroreducens strain HBP1 to wastewater environment.</title>
        <authorList>
            <person name="Sentchilo V."/>
            <person name="Carraro N."/>
            <person name="Bertelli C."/>
            <person name="van der Meer J.R."/>
        </authorList>
    </citation>
    <scope>NUCLEOTIDE SEQUENCE [LARGE SCALE GENOMIC DNA]</scope>
    <source>
        <strain evidence="2 3">HBP1</strain>
    </source>
</reference>